<evidence type="ECO:0000313" key="9">
    <source>
        <dbReference type="EMBL" id="RXW32129.1"/>
    </source>
</evidence>
<evidence type="ECO:0000256" key="1">
    <source>
        <dbReference type="ARBA" id="ARBA00000385"/>
    </source>
</evidence>
<evidence type="ECO:0000256" key="2">
    <source>
        <dbReference type="ARBA" id="ARBA00005642"/>
    </source>
</evidence>
<dbReference type="GO" id="GO:1990481">
    <property type="term" value="P:mRNA pseudouridine synthesis"/>
    <property type="evidence" value="ECO:0007669"/>
    <property type="project" value="TreeGrafter"/>
</dbReference>
<dbReference type="InterPro" id="IPR020103">
    <property type="entry name" value="PsdUridine_synth_cat_dom_sf"/>
</dbReference>
<evidence type="ECO:0000256" key="6">
    <source>
        <dbReference type="SAM" id="MobiDB-lite"/>
    </source>
</evidence>
<dbReference type="NCBIfam" id="TIGR00431">
    <property type="entry name" value="TruB"/>
    <property type="match status" value="1"/>
</dbReference>
<dbReference type="OrthoDB" id="9802309at2"/>
<dbReference type="InterPro" id="IPR014780">
    <property type="entry name" value="tRNA_psdUridine_synth_TruB"/>
</dbReference>
<evidence type="ECO:0000256" key="4">
    <source>
        <dbReference type="ARBA" id="ARBA00023235"/>
    </source>
</evidence>
<comment type="caution">
    <text evidence="9">The sequence shown here is derived from an EMBL/GenBank/DDBJ whole genome shotgun (WGS) entry which is preliminary data.</text>
</comment>
<feature type="region of interest" description="Disordered" evidence="6">
    <location>
        <begin position="1"/>
        <end position="21"/>
    </location>
</feature>
<dbReference type="PANTHER" id="PTHR13767:SF2">
    <property type="entry name" value="PSEUDOURIDYLATE SYNTHASE TRUB1"/>
    <property type="match status" value="1"/>
</dbReference>
<dbReference type="EMBL" id="PPCV01000005">
    <property type="protein sequence ID" value="RXW32129.1"/>
    <property type="molecule type" value="Genomic_DNA"/>
</dbReference>
<name>A0A4Q2EFW9_9ACTN</name>
<keyword evidence="10" id="KW-1185">Reference proteome</keyword>
<keyword evidence="4 5" id="KW-0413">Isomerase</keyword>
<sequence>MPARRIRTASLPTKTTSTTRPDPVVTSAVLLADKPGGITSHQVVSRARRALGTTKVGHAGTLDPMATGLMILGIEKGTRLLGHLTGMDKTYEATIRLGVSTTTDDAEGEVATARGARLEELGSRLAAGVAALTGPLSQVPSSVSAIKVNGQRAYAMVRRGEEVALAARPVVVSRFDVLDVRSGESAEGQSVVDLDVVVDCSSGTYIRALARDLGEGLGVGGHLTALRRTRIGPFQLAHAGWDATLPELARGELFPLPTYPLADVAPVLFATVEASDEQARDIGFGRPLSQPVPANPTAMLHGGHLLALYRPEGSGSVPVAVLV</sequence>
<keyword evidence="3 5" id="KW-0819">tRNA processing</keyword>
<dbReference type="AlphaFoldDB" id="A0A4Q2EFW9"/>
<accession>A0A4Q2EFW9</accession>
<dbReference type="EC" id="5.4.99.25" evidence="5"/>
<reference evidence="9 10" key="1">
    <citation type="submission" date="2018-01" db="EMBL/GenBank/DDBJ databases">
        <title>Lactibacter flavus gen. nov., sp. nov., a novel bacterium of the family Propionibacteriaceae isolated from raw milk and dairy products.</title>
        <authorList>
            <person name="Wenning M."/>
            <person name="Breitenwieser F."/>
            <person name="Huptas C."/>
            <person name="von Neubeck M."/>
            <person name="Busse H.-J."/>
            <person name="Scherer S."/>
        </authorList>
    </citation>
    <scope>NUCLEOTIDE SEQUENCE [LARGE SCALE GENOMIC DNA]</scope>
    <source>
        <strain evidence="9 10">VG341</strain>
    </source>
</reference>
<comment type="function">
    <text evidence="5">Responsible for synthesis of pseudouridine from uracil-55 in the psi GC loop of transfer RNAs.</text>
</comment>
<dbReference type="GO" id="GO:0160148">
    <property type="term" value="F:tRNA pseudouridine(55) synthase activity"/>
    <property type="evidence" value="ECO:0007669"/>
    <property type="project" value="UniProtKB-EC"/>
</dbReference>
<dbReference type="Pfam" id="PF16198">
    <property type="entry name" value="TruB_C_2"/>
    <property type="match status" value="1"/>
</dbReference>
<dbReference type="Proteomes" id="UP000290624">
    <property type="component" value="Unassembled WGS sequence"/>
</dbReference>
<dbReference type="HAMAP" id="MF_01080">
    <property type="entry name" value="TruB_bact"/>
    <property type="match status" value="1"/>
</dbReference>
<comment type="similarity">
    <text evidence="2 5">Belongs to the pseudouridine synthase TruB family. Type 1 subfamily.</text>
</comment>
<dbReference type="CDD" id="cd02573">
    <property type="entry name" value="PseudoU_synth_EcTruB"/>
    <property type="match status" value="1"/>
</dbReference>
<feature type="domain" description="tRNA pseudouridylate synthase B C-terminal" evidence="8">
    <location>
        <begin position="207"/>
        <end position="237"/>
    </location>
</feature>
<dbReference type="PANTHER" id="PTHR13767">
    <property type="entry name" value="TRNA-PSEUDOURIDINE SYNTHASE"/>
    <property type="match status" value="1"/>
</dbReference>
<dbReference type="Pfam" id="PF01509">
    <property type="entry name" value="TruB_N"/>
    <property type="match status" value="1"/>
</dbReference>
<dbReference type="InterPro" id="IPR002501">
    <property type="entry name" value="PsdUridine_synth_N"/>
</dbReference>
<protein>
    <recommendedName>
        <fullName evidence="5">tRNA pseudouridine synthase B</fullName>
        <ecNumber evidence="5">5.4.99.25</ecNumber>
    </recommendedName>
    <alternativeName>
        <fullName evidence="5">tRNA pseudouridine(55) synthase</fullName>
        <shortName evidence="5">Psi55 synthase</shortName>
    </alternativeName>
    <alternativeName>
        <fullName evidence="5">tRNA pseudouridylate synthase</fullName>
    </alternativeName>
    <alternativeName>
        <fullName evidence="5">tRNA-uridine isomerase</fullName>
    </alternativeName>
</protein>
<evidence type="ECO:0000256" key="5">
    <source>
        <dbReference type="HAMAP-Rule" id="MF_01080"/>
    </source>
</evidence>
<evidence type="ECO:0000256" key="3">
    <source>
        <dbReference type="ARBA" id="ARBA00022694"/>
    </source>
</evidence>
<evidence type="ECO:0000313" key="10">
    <source>
        <dbReference type="Proteomes" id="UP000290624"/>
    </source>
</evidence>
<evidence type="ECO:0000259" key="7">
    <source>
        <dbReference type="Pfam" id="PF01509"/>
    </source>
</evidence>
<dbReference type="Gene3D" id="3.30.2350.10">
    <property type="entry name" value="Pseudouridine synthase"/>
    <property type="match status" value="1"/>
</dbReference>
<dbReference type="SUPFAM" id="SSF55120">
    <property type="entry name" value="Pseudouridine synthase"/>
    <property type="match status" value="1"/>
</dbReference>
<organism evidence="9 10">
    <name type="scientific">Propioniciclava flava</name>
    <dbReference type="NCBI Taxonomy" id="2072026"/>
    <lineage>
        <taxon>Bacteria</taxon>
        <taxon>Bacillati</taxon>
        <taxon>Actinomycetota</taxon>
        <taxon>Actinomycetes</taxon>
        <taxon>Propionibacteriales</taxon>
        <taxon>Propionibacteriaceae</taxon>
        <taxon>Propioniciclava</taxon>
    </lineage>
</organism>
<proteinExistence type="inferred from homology"/>
<gene>
    <name evidence="5" type="primary">truB</name>
    <name evidence="9" type="ORF">C1706_08805</name>
</gene>
<comment type="catalytic activity">
    <reaction evidence="1 5">
        <text>uridine(55) in tRNA = pseudouridine(55) in tRNA</text>
        <dbReference type="Rhea" id="RHEA:42532"/>
        <dbReference type="Rhea" id="RHEA-COMP:10101"/>
        <dbReference type="Rhea" id="RHEA-COMP:10102"/>
        <dbReference type="ChEBI" id="CHEBI:65314"/>
        <dbReference type="ChEBI" id="CHEBI:65315"/>
        <dbReference type="EC" id="5.4.99.25"/>
    </reaction>
</comment>
<evidence type="ECO:0000259" key="8">
    <source>
        <dbReference type="Pfam" id="PF16198"/>
    </source>
</evidence>
<feature type="compositionally biased region" description="Low complexity" evidence="6">
    <location>
        <begin position="8"/>
        <end position="21"/>
    </location>
</feature>
<feature type="active site" description="Nucleophile" evidence="5">
    <location>
        <position position="63"/>
    </location>
</feature>
<dbReference type="GO" id="GO:0031119">
    <property type="term" value="P:tRNA pseudouridine synthesis"/>
    <property type="evidence" value="ECO:0007669"/>
    <property type="project" value="UniProtKB-UniRule"/>
</dbReference>
<feature type="domain" description="Pseudouridine synthase II N-terminal" evidence="7">
    <location>
        <begin position="48"/>
        <end position="206"/>
    </location>
</feature>
<dbReference type="GO" id="GO:0003723">
    <property type="term" value="F:RNA binding"/>
    <property type="evidence" value="ECO:0007669"/>
    <property type="project" value="InterPro"/>
</dbReference>
<dbReference type="InterPro" id="IPR032819">
    <property type="entry name" value="TruB_C"/>
</dbReference>